<evidence type="ECO:0000313" key="1">
    <source>
        <dbReference type="EMBL" id="GAA2738711.1"/>
    </source>
</evidence>
<sequence>METSKHVGGRRGRREETPSLFRRFEERSDGALVFTSAAPRSWIKCKYQNEELMYRALTRLSEAAPLWRLRGGDIHGRLHDWLMTTFGLRYSPIDKGLKIKGLDKFEFGEHQYSRVHHIKLEDHVAPSRVGRIYFALDTRDRRWIVDHVGLKLYDL</sequence>
<dbReference type="EMBL" id="BAAATZ010000047">
    <property type="protein sequence ID" value="GAA2738711.1"/>
    <property type="molecule type" value="Genomic_DNA"/>
</dbReference>
<accession>A0ABP6HAX9</accession>
<gene>
    <name evidence="1" type="ORF">GCM10010439_73600</name>
</gene>
<dbReference type="RefSeq" id="WP_344458319.1">
    <property type="nucleotide sequence ID" value="NZ_BAAATZ010000047.1"/>
</dbReference>
<name>A0ABP6HAX9_9ACTN</name>
<comment type="caution">
    <text evidence="1">The sequence shown here is derived from an EMBL/GenBank/DDBJ whole genome shotgun (WGS) entry which is preliminary data.</text>
</comment>
<organism evidence="1 2">
    <name type="scientific">Actinocorallia aurantiaca</name>
    <dbReference type="NCBI Taxonomy" id="46204"/>
    <lineage>
        <taxon>Bacteria</taxon>
        <taxon>Bacillati</taxon>
        <taxon>Actinomycetota</taxon>
        <taxon>Actinomycetes</taxon>
        <taxon>Streptosporangiales</taxon>
        <taxon>Thermomonosporaceae</taxon>
        <taxon>Actinocorallia</taxon>
    </lineage>
</organism>
<protein>
    <submittedName>
        <fullName evidence="1">Uncharacterized protein</fullName>
    </submittedName>
</protein>
<reference evidence="2" key="1">
    <citation type="journal article" date="2019" name="Int. J. Syst. Evol. Microbiol.">
        <title>The Global Catalogue of Microorganisms (GCM) 10K type strain sequencing project: providing services to taxonomists for standard genome sequencing and annotation.</title>
        <authorList>
            <consortium name="The Broad Institute Genomics Platform"/>
            <consortium name="The Broad Institute Genome Sequencing Center for Infectious Disease"/>
            <person name="Wu L."/>
            <person name="Ma J."/>
        </authorList>
    </citation>
    <scope>NUCLEOTIDE SEQUENCE [LARGE SCALE GENOMIC DNA]</scope>
    <source>
        <strain evidence="2">JCM 8201</strain>
    </source>
</reference>
<proteinExistence type="predicted"/>
<evidence type="ECO:0000313" key="2">
    <source>
        <dbReference type="Proteomes" id="UP001501842"/>
    </source>
</evidence>
<dbReference type="Proteomes" id="UP001501842">
    <property type="component" value="Unassembled WGS sequence"/>
</dbReference>
<keyword evidence="2" id="KW-1185">Reference proteome</keyword>